<reference evidence="2 3" key="1">
    <citation type="submission" date="2022-05" db="EMBL/GenBank/DDBJ databases">
        <title>Flavobacterium sp., isolated from activated sludge.</title>
        <authorList>
            <person name="Ran Q."/>
        </authorList>
    </citation>
    <scope>NUCLEOTIDE SEQUENCE [LARGE SCALE GENOMIC DNA]</scope>
    <source>
        <strain evidence="2 3">HXWNR70</strain>
    </source>
</reference>
<comment type="caution">
    <text evidence="2">The sequence shown here is derived from an EMBL/GenBank/DDBJ whole genome shotgun (WGS) entry which is preliminary data.</text>
</comment>
<accession>A0ABT0TPS2</accession>
<dbReference type="SUPFAM" id="SSF54001">
    <property type="entry name" value="Cysteine proteinases"/>
    <property type="match status" value="1"/>
</dbReference>
<dbReference type="InterPro" id="IPR038765">
    <property type="entry name" value="Papain-like_cys_pep_sf"/>
</dbReference>
<feature type="transmembrane region" description="Helical" evidence="1">
    <location>
        <begin position="54"/>
        <end position="72"/>
    </location>
</feature>
<keyword evidence="1" id="KW-0812">Transmembrane</keyword>
<evidence type="ECO:0000313" key="2">
    <source>
        <dbReference type="EMBL" id="MCL9809496.1"/>
    </source>
</evidence>
<keyword evidence="3" id="KW-1185">Reference proteome</keyword>
<keyword evidence="1" id="KW-1133">Transmembrane helix</keyword>
<gene>
    <name evidence="2" type="ORF">NAT50_09020</name>
</gene>
<keyword evidence="1" id="KW-0472">Membrane</keyword>
<dbReference type="RefSeq" id="WP_250592945.1">
    <property type="nucleotide sequence ID" value="NZ_JAMLJM010000006.1"/>
</dbReference>
<sequence>MTTIFQKNYIHYKDKLSLPKPWDTVVIFLLNVLLAIPTFIIAHQNLKETDFKIPIDRILLFIFILIVYQLILHSIKKYLIIGIFCYFIILIYGTLFGTYSFYRVYDDYRSMVYTMGDNPYPQDIIIGKLLPFPNKFKVLKSIDFQNPKVRNFALYATTKHFTDVKRMKGYREYRTIIQCFAVFKEIKTHWNYVNDPLGNNYIASASESLQHFSGDCDDHAVLMAAGIKAVGGVPRLIHTDAHIYPEMLIGTQRDLENIVYLIRNVLFKEESKGKKIHYHIDEHGQIWLNLDYTAYYPGGQFMSETILGQLTLNN</sequence>
<name>A0ABT0TPS2_9FLAO</name>
<feature type="transmembrane region" description="Helical" evidence="1">
    <location>
        <begin position="24"/>
        <end position="42"/>
    </location>
</feature>
<evidence type="ECO:0000313" key="3">
    <source>
        <dbReference type="Proteomes" id="UP001317191"/>
    </source>
</evidence>
<feature type="transmembrane region" description="Helical" evidence="1">
    <location>
        <begin position="78"/>
        <end position="102"/>
    </location>
</feature>
<organism evidence="2 3">
    <name type="scientific">Flavobacterium luminosum</name>
    <dbReference type="NCBI Taxonomy" id="2949086"/>
    <lineage>
        <taxon>Bacteria</taxon>
        <taxon>Pseudomonadati</taxon>
        <taxon>Bacteroidota</taxon>
        <taxon>Flavobacteriia</taxon>
        <taxon>Flavobacteriales</taxon>
        <taxon>Flavobacteriaceae</taxon>
        <taxon>Flavobacterium</taxon>
    </lineage>
</organism>
<protein>
    <submittedName>
        <fullName evidence="2">Transglutaminase-like domain-containing protein</fullName>
    </submittedName>
</protein>
<evidence type="ECO:0000256" key="1">
    <source>
        <dbReference type="SAM" id="Phobius"/>
    </source>
</evidence>
<dbReference type="Proteomes" id="UP001317191">
    <property type="component" value="Unassembled WGS sequence"/>
</dbReference>
<dbReference type="EMBL" id="JAMLJM010000006">
    <property type="protein sequence ID" value="MCL9809496.1"/>
    <property type="molecule type" value="Genomic_DNA"/>
</dbReference>
<proteinExistence type="predicted"/>